<evidence type="ECO:0000313" key="1">
    <source>
        <dbReference type="EMBL" id="KKL48291.1"/>
    </source>
</evidence>
<name>A0A0F9D3N0_9ZZZZ</name>
<accession>A0A0F9D3N0</accession>
<feature type="non-terminal residue" evidence="1">
    <location>
        <position position="1"/>
    </location>
</feature>
<dbReference type="EMBL" id="LAZR01033366">
    <property type="protein sequence ID" value="KKL48291.1"/>
    <property type="molecule type" value="Genomic_DNA"/>
</dbReference>
<proteinExistence type="predicted"/>
<sequence>ATFTLALVESDGKYAYTDCTDVDASATIARFRRWLLDDYDDPPTCYLTSGGVGAEYSLQWMFYEDFRFQFLRGTQNDSQPAFISVDPQNNILIGPKPNAAYTMGGQFQRSNQQLDVADGTDIPEMPADFHDVIKWKIVLKYAVDESNQMCLNKWNIFGKPLLNDLEINQLPDIEMDGPMV</sequence>
<reference evidence="1" key="1">
    <citation type="journal article" date="2015" name="Nature">
        <title>Complex archaea that bridge the gap between prokaryotes and eukaryotes.</title>
        <authorList>
            <person name="Spang A."/>
            <person name="Saw J.H."/>
            <person name="Jorgensen S.L."/>
            <person name="Zaremba-Niedzwiedzka K."/>
            <person name="Martijn J."/>
            <person name="Lind A.E."/>
            <person name="van Eijk R."/>
            <person name="Schleper C."/>
            <person name="Guy L."/>
            <person name="Ettema T.J."/>
        </authorList>
    </citation>
    <scope>NUCLEOTIDE SEQUENCE</scope>
</reference>
<comment type="caution">
    <text evidence="1">The sequence shown here is derived from an EMBL/GenBank/DDBJ whole genome shotgun (WGS) entry which is preliminary data.</text>
</comment>
<protein>
    <submittedName>
        <fullName evidence="1">Uncharacterized protein</fullName>
    </submittedName>
</protein>
<organism evidence="1">
    <name type="scientific">marine sediment metagenome</name>
    <dbReference type="NCBI Taxonomy" id="412755"/>
    <lineage>
        <taxon>unclassified sequences</taxon>
        <taxon>metagenomes</taxon>
        <taxon>ecological metagenomes</taxon>
    </lineage>
</organism>
<gene>
    <name evidence="1" type="ORF">LCGC14_2326990</name>
</gene>
<dbReference type="AlphaFoldDB" id="A0A0F9D3N0"/>